<dbReference type="AlphaFoldDB" id="A0A4Z2J2B1"/>
<evidence type="ECO:0000313" key="2">
    <source>
        <dbReference type="EMBL" id="TNN84091.1"/>
    </source>
</evidence>
<evidence type="ECO:0000313" key="3">
    <source>
        <dbReference type="Proteomes" id="UP000314294"/>
    </source>
</evidence>
<organism evidence="2 3">
    <name type="scientific">Liparis tanakae</name>
    <name type="common">Tanaka's snailfish</name>
    <dbReference type="NCBI Taxonomy" id="230148"/>
    <lineage>
        <taxon>Eukaryota</taxon>
        <taxon>Metazoa</taxon>
        <taxon>Chordata</taxon>
        <taxon>Craniata</taxon>
        <taxon>Vertebrata</taxon>
        <taxon>Euteleostomi</taxon>
        <taxon>Actinopterygii</taxon>
        <taxon>Neopterygii</taxon>
        <taxon>Teleostei</taxon>
        <taxon>Neoteleostei</taxon>
        <taxon>Acanthomorphata</taxon>
        <taxon>Eupercaria</taxon>
        <taxon>Perciformes</taxon>
        <taxon>Cottioidei</taxon>
        <taxon>Cottales</taxon>
        <taxon>Liparidae</taxon>
        <taxon>Liparis</taxon>
    </lineage>
</organism>
<evidence type="ECO:0000256" key="1">
    <source>
        <dbReference type="SAM" id="MobiDB-lite"/>
    </source>
</evidence>
<sequence length="130" mass="13432">MLAGRGGGKEGRKKGKGCEGGLSSWVSSGSHHVPPRRPASSCGPGPRGRKLDTGLSTAGMLWERFVEGRHTESALPDGAPGETAAGTIWNPPYTLVASDGKLAGDEPPLQDTGFMGRTCGDELGICMGWP</sequence>
<keyword evidence="3" id="KW-1185">Reference proteome</keyword>
<reference evidence="2 3" key="1">
    <citation type="submission" date="2019-03" db="EMBL/GenBank/DDBJ databases">
        <title>First draft genome of Liparis tanakae, snailfish: a comprehensive survey of snailfish specific genes.</title>
        <authorList>
            <person name="Kim W."/>
            <person name="Song I."/>
            <person name="Jeong J.-H."/>
            <person name="Kim D."/>
            <person name="Kim S."/>
            <person name="Ryu S."/>
            <person name="Song J.Y."/>
            <person name="Lee S.K."/>
        </authorList>
    </citation>
    <scope>NUCLEOTIDE SEQUENCE [LARGE SCALE GENOMIC DNA]</scope>
    <source>
        <tissue evidence="2">Muscle</tissue>
    </source>
</reference>
<gene>
    <name evidence="2" type="ORF">EYF80_005697</name>
</gene>
<comment type="caution">
    <text evidence="2">The sequence shown here is derived from an EMBL/GenBank/DDBJ whole genome shotgun (WGS) entry which is preliminary data.</text>
</comment>
<name>A0A4Z2J2B1_9TELE</name>
<feature type="region of interest" description="Disordered" evidence="1">
    <location>
        <begin position="71"/>
        <end position="90"/>
    </location>
</feature>
<dbReference type="EMBL" id="SRLO01000029">
    <property type="protein sequence ID" value="TNN84091.1"/>
    <property type="molecule type" value="Genomic_DNA"/>
</dbReference>
<accession>A0A4Z2J2B1</accession>
<dbReference type="Proteomes" id="UP000314294">
    <property type="component" value="Unassembled WGS sequence"/>
</dbReference>
<proteinExistence type="predicted"/>
<feature type="region of interest" description="Disordered" evidence="1">
    <location>
        <begin position="1"/>
        <end position="56"/>
    </location>
</feature>
<protein>
    <submittedName>
        <fullName evidence="2">Uncharacterized protein</fullName>
    </submittedName>
</protein>